<proteinExistence type="predicted"/>
<dbReference type="AlphaFoldDB" id="A0A9N9X626"/>
<gene>
    <name evidence="1" type="ORF">DIABBA_LOCUS310</name>
</gene>
<reference evidence="1" key="1">
    <citation type="submission" date="2022-01" db="EMBL/GenBank/DDBJ databases">
        <authorList>
            <person name="King R."/>
        </authorList>
    </citation>
    <scope>NUCLEOTIDE SEQUENCE</scope>
</reference>
<dbReference type="OrthoDB" id="10068710at2759"/>
<evidence type="ECO:0000313" key="1">
    <source>
        <dbReference type="EMBL" id="CAG9826168.1"/>
    </source>
</evidence>
<name>A0A9N9X626_DIABA</name>
<dbReference type="PANTHER" id="PTHR33480">
    <property type="entry name" value="SET DOMAIN-CONTAINING PROTEIN-RELATED"/>
    <property type="match status" value="1"/>
</dbReference>
<evidence type="ECO:0000313" key="2">
    <source>
        <dbReference type="Proteomes" id="UP001153709"/>
    </source>
</evidence>
<accession>A0A9N9X626</accession>
<organism evidence="1 2">
    <name type="scientific">Diabrotica balteata</name>
    <name type="common">Banded cucumber beetle</name>
    <dbReference type="NCBI Taxonomy" id="107213"/>
    <lineage>
        <taxon>Eukaryota</taxon>
        <taxon>Metazoa</taxon>
        <taxon>Ecdysozoa</taxon>
        <taxon>Arthropoda</taxon>
        <taxon>Hexapoda</taxon>
        <taxon>Insecta</taxon>
        <taxon>Pterygota</taxon>
        <taxon>Neoptera</taxon>
        <taxon>Endopterygota</taxon>
        <taxon>Coleoptera</taxon>
        <taxon>Polyphaga</taxon>
        <taxon>Cucujiformia</taxon>
        <taxon>Chrysomeloidea</taxon>
        <taxon>Chrysomelidae</taxon>
        <taxon>Galerucinae</taxon>
        <taxon>Diabroticina</taxon>
        <taxon>Diabroticites</taxon>
        <taxon>Diabrotica</taxon>
    </lineage>
</organism>
<dbReference type="EMBL" id="OU898276">
    <property type="protein sequence ID" value="CAG9826168.1"/>
    <property type="molecule type" value="Genomic_DNA"/>
</dbReference>
<protein>
    <submittedName>
        <fullName evidence="1">Uncharacterized protein</fullName>
    </submittedName>
</protein>
<keyword evidence="2" id="KW-1185">Reference proteome</keyword>
<dbReference type="PANTHER" id="PTHR33480:SF1">
    <property type="entry name" value="TYR RECOMBINASE DOMAIN-CONTAINING PROTEIN"/>
    <property type="match status" value="1"/>
</dbReference>
<dbReference type="Proteomes" id="UP001153709">
    <property type="component" value="Chromosome 1"/>
</dbReference>
<sequence>MRADNINLIAKKDPLSCQYAYSYIKGRQSKGNIDLVRQNMRRLAKLLDFARRQNSDIKKLIDILRPKHFQLIISGVNEIAKYNPATDNYESPTLAINFLTLVQIENTKYERKELKILKILVESQWCNVVSAQACTNLNQNKWNKE</sequence>